<dbReference type="PANTHER" id="PTHR36649:SF29">
    <property type="entry name" value="PARP CATALYTIC DOMAIN-CONTAINING PROTEIN-RELATED"/>
    <property type="match status" value="1"/>
</dbReference>
<dbReference type="OMA" id="QRICSIF"/>
<reference evidence="1" key="1">
    <citation type="submission" date="2022-11" db="UniProtKB">
        <authorList>
            <consortium name="EnsemblMetazoa"/>
        </authorList>
    </citation>
    <scope>IDENTIFICATION</scope>
</reference>
<protein>
    <recommendedName>
        <fullName evidence="3">Neuralized-like protein 4</fullName>
    </recommendedName>
</protein>
<name>A0A913Y100_EXADI</name>
<dbReference type="RefSeq" id="XP_020912357.1">
    <property type="nucleotide sequence ID" value="XM_021056698.1"/>
</dbReference>
<dbReference type="Proteomes" id="UP000887567">
    <property type="component" value="Unplaced"/>
</dbReference>
<dbReference type="PANTHER" id="PTHR36649">
    <property type="entry name" value="UBIQUITIN-LIKE DOMAIN-CONTAINING PROTEIN"/>
    <property type="match status" value="1"/>
</dbReference>
<evidence type="ECO:0000313" key="2">
    <source>
        <dbReference type="Proteomes" id="UP000887567"/>
    </source>
</evidence>
<dbReference type="OrthoDB" id="49113at2759"/>
<dbReference type="KEGG" id="epa:110250099"/>
<accession>A0A913Y100</accession>
<proteinExistence type="predicted"/>
<dbReference type="EnsemblMetazoa" id="XM_021056698.1">
    <property type="protein sequence ID" value="XP_020912357.1"/>
    <property type="gene ID" value="LOC110250099"/>
</dbReference>
<evidence type="ECO:0000313" key="1">
    <source>
        <dbReference type="EnsemblMetazoa" id="XP_020912357.1"/>
    </source>
</evidence>
<evidence type="ECO:0008006" key="3">
    <source>
        <dbReference type="Google" id="ProtNLM"/>
    </source>
</evidence>
<dbReference type="AlphaFoldDB" id="A0A913Y100"/>
<organism evidence="1 2">
    <name type="scientific">Exaiptasia diaphana</name>
    <name type="common">Tropical sea anemone</name>
    <name type="synonym">Aiptasia pulchella</name>
    <dbReference type="NCBI Taxonomy" id="2652724"/>
    <lineage>
        <taxon>Eukaryota</taxon>
        <taxon>Metazoa</taxon>
        <taxon>Cnidaria</taxon>
        <taxon>Anthozoa</taxon>
        <taxon>Hexacorallia</taxon>
        <taxon>Actiniaria</taxon>
        <taxon>Aiptasiidae</taxon>
        <taxon>Exaiptasia</taxon>
    </lineage>
</organism>
<keyword evidence="2" id="KW-1185">Reference proteome</keyword>
<dbReference type="GeneID" id="110250099"/>
<sequence>MPRPSAPRKNCEYMQSCRAFLASLKLSDEFMDKSHDKCYCTKCHASRNEKLYYTQGDPAKDYALPTGWCRFALKITPQAKAHEAPKKWHVAYHGTCSSNVKSILECGQLLIPGDTALGGKRLSEVDGHFHDERKPEGFNTKQVFVSPSIRYSELEVYAKTQTFVHPETKKTYKAKVAFQLWIRPGSYNVGPQTVGSEEEIDPKFSNQEIEWSTVERGAVHFYGLLVRLNE</sequence>